<dbReference type="InterPro" id="IPR025150">
    <property type="entry name" value="GH123_cat"/>
</dbReference>
<feature type="domain" description="Glycoside hydrolase 123 catalytic" evidence="2">
    <location>
        <begin position="236"/>
        <end position="546"/>
    </location>
</feature>
<sequence length="599" mass="68695">MTFQLIMNEIKLYALFCLSALAGFPNMIPAQQLEWNKGQTFTEASMKTKGYEETWKGTSPGLHSSFVSIDKRYSKDQAPVIIKNNTISLKGWKGERLSAQVLLWTTDPVSDIKVQVSDFTSKNGKKIGSIGYARFERYIITDEFGPGCGWRKPEDFSSSLSPDMLDDLSSFSIEKKEVRPVWITISIPKNAEKGAYNAKVLITSPTTKQQELNISLDVIDMLLPEPAKWTFHLDQWQHPSAVARVNKVSVWSDEHFKALKPQMQMLANLGQKVITTTLNKDPWHVQTFDPYEDMIIWTKEKDGSWSYDYTVFDKWVSFMMDLGIKKMINCYSIVPWNNEIHYKDAATGKFVDIVAKPGTDEFTKIWEPFLKDFVKHQKKKGWLKITNIALDERDKNEMGAAFALIKKVAPELGVSYADNQQTFKRYPDSRDVSTAVQHPLSPQDLKDRNSRGLNTTFYVYCGNNFPNQFTFSDPAESTYMGWYAMAAGYNGALRWAFNSWVENPLVDSRFRTWPAGDTYIAYPQARSSIRYERLLEGIQDYEKISIVKKLLQEKKETEKLKALDNAISKLNNDKRHDGWNQDLNTAKDLLNNISESLTK</sequence>
<feature type="domain" description="Glycoside hydrolase 123 N-terminal" evidence="3">
    <location>
        <begin position="66"/>
        <end position="203"/>
    </location>
</feature>
<dbReference type="InterPro" id="IPR017853">
    <property type="entry name" value="GH"/>
</dbReference>
<reference evidence="4 6" key="1">
    <citation type="submission" date="2016-02" db="EMBL/GenBank/DDBJ databases">
        <authorList>
            <person name="Nicholson A.C."/>
            <person name="Humrighouse B.W."/>
            <person name="Loparev V."/>
            <person name="Emery B."/>
            <person name="Graziano J."/>
            <person name="McQuiston J.R."/>
        </authorList>
    </citation>
    <scope>NUCLEOTIDE SEQUENCE [LARGE SCALE GENOMIC DNA]</scope>
    <source>
        <strain evidence="4 6">E6809</strain>
    </source>
</reference>
<proteinExistence type="predicted"/>
<reference evidence="5" key="2">
    <citation type="submission" date="2016-06" db="EMBL/GenBank/DDBJ databases">
        <authorList>
            <person name="Nicholson A.C."/>
        </authorList>
    </citation>
    <scope>NUCLEOTIDE SEQUENCE [LARGE SCALE GENOMIC DNA]</scope>
    <source>
        <strain evidence="5">E6809</strain>
    </source>
</reference>
<keyword evidence="1" id="KW-0732">Signal</keyword>
<dbReference type="Pfam" id="PF13320">
    <property type="entry name" value="GH123_cat"/>
    <property type="match status" value="1"/>
</dbReference>
<dbReference type="RefSeq" id="WP_078690703.1">
    <property type="nucleotide sequence ID" value="NZ_CP014339.1"/>
</dbReference>
<feature type="chain" id="PRO_5043193648" evidence="1">
    <location>
        <begin position="23"/>
        <end position="599"/>
    </location>
</feature>
<organism evidence="5">
    <name type="scientific">Elizabethkingia anophelis</name>
    <dbReference type="NCBI Taxonomy" id="1117645"/>
    <lineage>
        <taxon>Bacteria</taxon>
        <taxon>Pseudomonadati</taxon>
        <taxon>Bacteroidota</taxon>
        <taxon>Flavobacteriia</taxon>
        <taxon>Flavobacteriales</taxon>
        <taxon>Weeksellaceae</taxon>
        <taxon>Elizabethkingia</taxon>
    </lineage>
</organism>
<evidence type="ECO:0000259" key="2">
    <source>
        <dbReference type="Pfam" id="PF13320"/>
    </source>
</evidence>
<dbReference type="AlphaFoldDB" id="A0A494J6E2"/>
<evidence type="ECO:0000313" key="5">
    <source>
        <dbReference type="EMBL" id="OPB49539.1"/>
    </source>
</evidence>
<dbReference type="SUPFAM" id="SSF51445">
    <property type="entry name" value="(Trans)glycosidases"/>
    <property type="match status" value="1"/>
</dbReference>
<evidence type="ECO:0000256" key="1">
    <source>
        <dbReference type="SAM" id="SignalP"/>
    </source>
</evidence>
<dbReference type="InterPro" id="IPR053850">
    <property type="entry name" value="Glyco_hydro_123_N_2"/>
</dbReference>
<evidence type="ECO:0000313" key="6">
    <source>
        <dbReference type="Proteomes" id="UP000189738"/>
    </source>
</evidence>
<gene>
    <name evidence="4" type="ORF">AYC66_09965</name>
    <name evidence="5" type="ORF">BAY09_02100</name>
</gene>
<dbReference type="Pfam" id="PF22680">
    <property type="entry name" value="Glyco_hydro_123_N_2"/>
    <property type="match status" value="1"/>
</dbReference>
<dbReference type="Proteomes" id="UP000189738">
    <property type="component" value="Chromosome"/>
</dbReference>
<accession>A0A494J6E2</accession>
<evidence type="ECO:0000313" key="4">
    <source>
        <dbReference type="EMBL" id="AQX50979.1"/>
    </source>
</evidence>
<feature type="signal peptide" evidence="1">
    <location>
        <begin position="1"/>
        <end position="22"/>
    </location>
</feature>
<evidence type="ECO:0000259" key="3">
    <source>
        <dbReference type="Pfam" id="PF22680"/>
    </source>
</evidence>
<protein>
    <submittedName>
        <fullName evidence="5">Uncharacterized protein</fullName>
    </submittedName>
</protein>
<name>A0A494J6E2_9FLAO</name>
<dbReference type="EMBL" id="MAHS01000009">
    <property type="protein sequence ID" value="OPB49539.1"/>
    <property type="molecule type" value="Genomic_DNA"/>
</dbReference>
<dbReference type="EMBL" id="CP014339">
    <property type="protein sequence ID" value="AQX50979.1"/>
    <property type="molecule type" value="Genomic_DNA"/>
</dbReference>